<feature type="compositionally biased region" description="Low complexity" evidence="1">
    <location>
        <begin position="10"/>
        <end position="33"/>
    </location>
</feature>
<comment type="caution">
    <text evidence="2">The sequence shown here is derived from an EMBL/GenBank/DDBJ whole genome shotgun (WGS) entry which is preliminary data.</text>
</comment>
<accession>A0A1V6UF10</accession>
<gene>
    <name evidence="2" type="ORF">PENCOP_c011G07775</name>
</gene>
<keyword evidence="3" id="KW-1185">Reference proteome</keyword>
<dbReference type="EMBL" id="MDDG01000011">
    <property type="protein sequence ID" value="OQE36809.1"/>
    <property type="molecule type" value="Genomic_DNA"/>
</dbReference>
<dbReference type="AlphaFoldDB" id="A0A1V6UF10"/>
<evidence type="ECO:0000256" key="1">
    <source>
        <dbReference type="SAM" id="MobiDB-lite"/>
    </source>
</evidence>
<proteinExistence type="predicted"/>
<feature type="region of interest" description="Disordered" evidence="1">
    <location>
        <begin position="1"/>
        <end position="59"/>
    </location>
</feature>
<sequence length="105" mass="10827">MVVGGSDVQSNTGTRTATTTSSASEVSETSSDTLDSISKGTSPNTDAAPIATSENYAPPTPVPLVLVGGLLADSSKATKIRQLNENNSVGIELLLLRPLERDVKL</sequence>
<evidence type="ECO:0000313" key="3">
    <source>
        <dbReference type="Proteomes" id="UP000191500"/>
    </source>
</evidence>
<name>A0A1V6UF10_9EURO</name>
<reference evidence="3" key="1">
    <citation type="journal article" date="2017" name="Nat. Microbiol.">
        <title>Global analysis of biosynthetic gene clusters reveals vast potential of secondary metabolite production in Penicillium species.</title>
        <authorList>
            <person name="Nielsen J.C."/>
            <person name="Grijseels S."/>
            <person name="Prigent S."/>
            <person name="Ji B."/>
            <person name="Dainat J."/>
            <person name="Nielsen K.F."/>
            <person name="Frisvad J.C."/>
            <person name="Workman M."/>
            <person name="Nielsen J."/>
        </authorList>
    </citation>
    <scope>NUCLEOTIDE SEQUENCE [LARGE SCALE GENOMIC DNA]</scope>
    <source>
        <strain evidence="3">IBT 31321</strain>
    </source>
</reference>
<feature type="compositionally biased region" description="Polar residues" evidence="1">
    <location>
        <begin position="34"/>
        <end position="45"/>
    </location>
</feature>
<protein>
    <submittedName>
        <fullName evidence="2">Uncharacterized protein</fullName>
    </submittedName>
</protein>
<dbReference type="Proteomes" id="UP000191500">
    <property type="component" value="Unassembled WGS sequence"/>
</dbReference>
<organism evidence="2 3">
    <name type="scientific">Penicillium coprophilum</name>
    <dbReference type="NCBI Taxonomy" id="36646"/>
    <lineage>
        <taxon>Eukaryota</taxon>
        <taxon>Fungi</taxon>
        <taxon>Dikarya</taxon>
        <taxon>Ascomycota</taxon>
        <taxon>Pezizomycotina</taxon>
        <taxon>Eurotiomycetes</taxon>
        <taxon>Eurotiomycetidae</taxon>
        <taxon>Eurotiales</taxon>
        <taxon>Aspergillaceae</taxon>
        <taxon>Penicillium</taxon>
    </lineage>
</organism>
<evidence type="ECO:0000313" key="2">
    <source>
        <dbReference type="EMBL" id="OQE36809.1"/>
    </source>
</evidence>